<comment type="subunit">
    <text evidence="9">At low DSF concentrations, interacts with RpfF.</text>
</comment>
<dbReference type="Pfam" id="PF01590">
    <property type="entry name" value="GAF"/>
    <property type="match status" value="1"/>
</dbReference>
<dbReference type="CDD" id="cd00082">
    <property type="entry name" value="HisKA"/>
    <property type="match status" value="1"/>
</dbReference>
<evidence type="ECO:0000256" key="10">
    <source>
        <dbReference type="ARBA" id="ARBA00068150"/>
    </source>
</evidence>
<dbReference type="Gene3D" id="3.40.50.2300">
    <property type="match status" value="1"/>
</dbReference>
<dbReference type="InterPro" id="IPR003661">
    <property type="entry name" value="HisK_dim/P_dom"/>
</dbReference>
<evidence type="ECO:0000256" key="6">
    <source>
        <dbReference type="ARBA" id="ARBA00022777"/>
    </source>
</evidence>
<evidence type="ECO:0000256" key="8">
    <source>
        <dbReference type="ARBA" id="ARBA00023012"/>
    </source>
</evidence>
<evidence type="ECO:0000259" key="12">
    <source>
        <dbReference type="PROSITE" id="PS50109"/>
    </source>
</evidence>
<keyword evidence="7" id="KW-0067">ATP-binding</keyword>
<proteinExistence type="predicted"/>
<evidence type="ECO:0000256" key="5">
    <source>
        <dbReference type="ARBA" id="ARBA00022741"/>
    </source>
</evidence>
<dbReference type="InterPro" id="IPR005467">
    <property type="entry name" value="His_kinase_dom"/>
</dbReference>
<evidence type="ECO:0000256" key="3">
    <source>
        <dbReference type="ARBA" id="ARBA00022553"/>
    </source>
</evidence>
<feature type="modified residue" description="4-aspartylphosphate" evidence="11">
    <location>
        <position position="615"/>
    </location>
</feature>
<dbReference type="SMART" id="SM00388">
    <property type="entry name" value="HisKA"/>
    <property type="match status" value="1"/>
</dbReference>
<evidence type="ECO:0000256" key="11">
    <source>
        <dbReference type="PROSITE-ProRule" id="PRU00169"/>
    </source>
</evidence>
<dbReference type="EMBL" id="CP014229">
    <property type="protein sequence ID" value="AMD89425.1"/>
    <property type="molecule type" value="Genomic_DNA"/>
</dbReference>
<dbReference type="Pfam" id="PF00512">
    <property type="entry name" value="HisKA"/>
    <property type="match status" value="1"/>
</dbReference>
<dbReference type="GO" id="GO:0000155">
    <property type="term" value="F:phosphorelay sensor kinase activity"/>
    <property type="evidence" value="ECO:0007669"/>
    <property type="project" value="InterPro"/>
</dbReference>
<dbReference type="InterPro" id="IPR001789">
    <property type="entry name" value="Sig_transdc_resp-reg_receiver"/>
</dbReference>
<keyword evidence="4" id="KW-0808">Transferase</keyword>
<dbReference type="InterPro" id="IPR004358">
    <property type="entry name" value="Sig_transdc_His_kin-like_C"/>
</dbReference>
<name>A0A0X8JIG5_9BACT</name>
<dbReference type="InterPro" id="IPR011006">
    <property type="entry name" value="CheY-like_superfamily"/>
</dbReference>
<dbReference type="InterPro" id="IPR029016">
    <property type="entry name" value="GAF-like_dom_sf"/>
</dbReference>
<sequence length="696" mass="77323">MSDTTSAAFAQAAASEKLSLLLAKVSSEALVSQNRDVFFNNALRELGQCLEAGRVYLFRKSNGLWHNTYEWCAEGVAPQSSALQNIPPEEVGWFVSALEQGRPLCIEDVRRVPHDRTRELLLLQGIRSLLAVPLRHDGALDGFFGVDICNRHVRWTESMINMAVAVANVLCGADLNFRQRAGLARKSRQLADILDAFVEPVYISDMDTYEVLFSNKALNEHFPLRPGGDARCFARFQGLDAPCPFCTNAFLRGRDNPDSPHHWVHVNPLSNHTYTIVDRLIRWEDGRRVRLSIAMDVTDVLEAQREKELAEAATRAKSEFLARMSHEIRTPMNGILGMTYLALDDNPAPRQREYLRKIRLSAKSLLGIINDILDFSKIEAGKLDICAEDFALDELVQNLRAMLSAQVHEKQLSFSVNLAPDVPLWLRGDALRITEVLINLLGNALKFTSQGGISLDVDTDCRDGAAFLHFMVRDTGIGISAGELENLFQPFTQADSSISRRFGGTGLGLAISRQLARLMGGELWCESEPGKGSVFHFLLPLARAARARPGTDAESRPLEALPPGKRVLLAEDNAINQEIVRELLRRLGVDCAVAENGRRALDLISRERYDCVLMDIQMPEMDGLEATRRIRAMSGAVSRIPVIAMTAGAAPEDVRRSLAGGLNDHISKPLDPAELREKLNHWLAGDEARQRKDHDC</sequence>
<dbReference type="InterPro" id="IPR036097">
    <property type="entry name" value="HisK_dim/P_sf"/>
</dbReference>
<dbReference type="PROSITE" id="PS50110">
    <property type="entry name" value="RESPONSE_REGULATORY"/>
    <property type="match status" value="1"/>
</dbReference>
<dbReference type="Gene3D" id="3.30.565.10">
    <property type="entry name" value="Histidine kinase-like ATPase, C-terminal domain"/>
    <property type="match status" value="1"/>
</dbReference>
<dbReference type="InterPro" id="IPR003594">
    <property type="entry name" value="HATPase_dom"/>
</dbReference>
<dbReference type="CDD" id="cd16922">
    <property type="entry name" value="HATPase_EvgS-ArcB-TorS-like"/>
    <property type="match status" value="1"/>
</dbReference>
<dbReference type="Pfam" id="PF02518">
    <property type="entry name" value="HATPase_c"/>
    <property type="match status" value="1"/>
</dbReference>
<dbReference type="PANTHER" id="PTHR45339:SF1">
    <property type="entry name" value="HYBRID SIGNAL TRANSDUCTION HISTIDINE KINASE J"/>
    <property type="match status" value="1"/>
</dbReference>
<keyword evidence="8" id="KW-0902">Two-component regulatory system</keyword>
<dbReference type="AlphaFoldDB" id="A0A0X8JIG5"/>
<evidence type="ECO:0000313" key="15">
    <source>
        <dbReference type="Proteomes" id="UP000069241"/>
    </source>
</evidence>
<comment type="catalytic activity">
    <reaction evidence="1">
        <text>ATP + protein L-histidine = ADP + protein N-phospho-L-histidine.</text>
        <dbReference type="EC" id="2.7.13.3"/>
    </reaction>
</comment>
<feature type="domain" description="Histidine kinase" evidence="12">
    <location>
        <begin position="323"/>
        <end position="543"/>
    </location>
</feature>
<evidence type="ECO:0000256" key="4">
    <source>
        <dbReference type="ARBA" id="ARBA00022679"/>
    </source>
</evidence>
<dbReference type="EC" id="2.7.13.3" evidence="2"/>
<reference evidence="15" key="1">
    <citation type="submission" date="2016-02" db="EMBL/GenBank/DDBJ databases">
        <authorList>
            <person name="Holder M.E."/>
            <person name="Ajami N.J."/>
            <person name="Petrosino J.F."/>
        </authorList>
    </citation>
    <scope>NUCLEOTIDE SEQUENCE [LARGE SCALE GENOMIC DNA]</scope>
    <source>
        <strain evidence="15">CCUG 45958</strain>
    </source>
</reference>
<keyword evidence="15" id="KW-1185">Reference proteome</keyword>
<dbReference type="Pfam" id="PF00072">
    <property type="entry name" value="Response_reg"/>
    <property type="match status" value="1"/>
</dbReference>
<dbReference type="FunFam" id="3.30.565.10:FF:000010">
    <property type="entry name" value="Sensor histidine kinase RcsC"/>
    <property type="match status" value="1"/>
</dbReference>
<gene>
    <name evidence="14" type="ORF">AXF13_04480</name>
</gene>
<dbReference type="Gene3D" id="1.10.287.130">
    <property type="match status" value="1"/>
</dbReference>
<dbReference type="CDD" id="cd17546">
    <property type="entry name" value="REC_hyHK_CKI1_RcsC-like"/>
    <property type="match status" value="1"/>
</dbReference>
<evidence type="ECO:0000259" key="13">
    <source>
        <dbReference type="PROSITE" id="PS50110"/>
    </source>
</evidence>
<dbReference type="SUPFAM" id="SSF55781">
    <property type="entry name" value="GAF domain-like"/>
    <property type="match status" value="1"/>
</dbReference>
<dbReference type="SMART" id="SM00387">
    <property type="entry name" value="HATPase_c"/>
    <property type="match status" value="1"/>
</dbReference>
<dbReference type="KEGG" id="dfi:AXF13_04480"/>
<protein>
    <recommendedName>
        <fullName evidence="10">Sensory/regulatory protein RpfC</fullName>
        <ecNumber evidence="2">2.7.13.3</ecNumber>
    </recommendedName>
</protein>
<dbReference type="PANTHER" id="PTHR45339">
    <property type="entry name" value="HYBRID SIGNAL TRANSDUCTION HISTIDINE KINASE J"/>
    <property type="match status" value="1"/>
</dbReference>
<dbReference type="Proteomes" id="UP000069241">
    <property type="component" value="Chromosome"/>
</dbReference>
<evidence type="ECO:0000313" key="14">
    <source>
        <dbReference type="EMBL" id="AMD89425.1"/>
    </source>
</evidence>
<dbReference type="GO" id="GO:0005524">
    <property type="term" value="F:ATP binding"/>
    <property type="evidence" value="ECO:0007669"/>
    <property type="project" value="UniProtKB-KW"/>
</dbReference>
<dbReference type="FunFam" id="1.10.287.130:FF:000002">
    <property type="entry name" value="Two-component osmosensing histidine kinase"/>
    <property type="match status" value="1"/>
</dbReference>
<accession>A0A0X8JIG5</accession>
<dbReference type="SMART" id="SM00065">
    <property type="entry name" value="GAF"/>
    <property type="match status" value="1"/>
</dbReference>
<organism evidence="14 15">
    <name type="scientific">Desulfovibrio fairfieldensis</name>
    <dbReference type="NCBI Taxonomy" id="44742"/>
    <lineage>
        <taxon>Bacteria</taxon>
        <taxon>Pseudomonadati</taxon>
        <taxon>Thermodesulfobacteriota</taxon>
        <taxon>Desulfovibrionia</taxon>
        <taxon>Desulfovibrionales</taxon>
        <taxon>Desulfovibrionaceae</taxon>
        <taxon>Desulfovibrio</taxon>
    </lineage>
</organism>
<evidence type="ECO:0000256" key="9">
    <source>
        <dbReference type="ARBA" id="ARBA00064003"/>
    </source>
</evidence>
<dbReference type="STRING" id="44742.AXF13_04480"/>
<dbReference type="RefSeq" id="WP_062251799.1">
    <property type="nucleotide sequence ID" value="NZ_CP014229.1"/>
</dbReference>
<evidence type="ECO:0000256" key="2">
    <source>
        <dbReference type="ARBA" id="ARBA00012438"/>
    </source>
</evidence>
<dbReference type="SUPFAM" id="SSF47384">
    <property type="entry name" value="Homodimeric domain of signal transducing histidine kinase"/>
    <property type="match status" value="1"/>
</dbReference>
<dbReference type="PROSITE" id="PS50109">
    <property type="entry name" value="HIS_KIN"/>
    <property type="match status" value="1"/>
</dbReference>
<dbReference type="SMART" id="SM00448">
    <property type="entry name" value="REC"/>
    <property type="match status" value="1"/>
</dbReference>
<dbReference type="SUPFAM" id="SSF55874">
    <property type="entry name" value="ATPase domain of HSP90 chaperone/DNA topoisomerase II/histidine kinase"/>
    <property type="match status" value="1"/>
</dbReference>
<feature type="domain" description="Response regulatory" evidence="13">
    <location>
        <begin position="566"/>
        <end position="683"/>
    </location>
</feature>
<dbReference type="PRINTS" id="PR00344">
    <property type="entry name" value="BCTRLSENSOR"/>
</dbReference>
<dbReference type="Gene3D" id="3.30.450.40">
    <property type="match status" value="1"/>
</dbReference>
<keyword evidence="6 14" id="KW-0418">Kinase</keyword>
<dbReference type="SUPFAM" id="SSF52172">
    <property type="entry name" value="CheY-like"/>
    <property type="match status" value="1"/>
</dbReference>
<dbReference type="InterPro" id="IPR003018">
    <property type="entry name" value="GAF"/>
</dbReference>
<evidence type="ECO:0000256" key="7">
    <source>
        <dbReference type="ARBA" id="ARBA00022840"/>
    </source>
</evidence>
<keyword evidence="3 11" id="KW-0597">Phosphoprotein</keyword>
<evidence type="ECO:0000256" key="1">
    <source>
        <dbReference type="ARBA" id="ARBA00000085"/>
    </source>
</evidence>
<dbReference type="InterPro" id="IPR036890">
    <property type="entry name" value="HATPase_C_sf"/>
</dbReference>
<keyword evidence="5" id="KW-0547">Nucleotide-binding</keyword>